<reference evidence="2 3" key="1">
    <citation type="submission" date="2019-05" db="EMBL/GenBank/DDBJ databases">
        <title>Hymenobacter edaphi sp. nov., isolated from abandoned arsenic-contaminated farmland soil.</title>
        <authorList>
            <person name="Nie L."/>
        </authorList>
    </citation>
    <scope>NUCLEOTIDE SEQUENCE [LARGE SCALE GENOMIC DNA]</scope>
    <source>
        <strain evidence="2 3">1-3-3-8</strain>
    </source>
</reference>
<feature type="domain" description="YgjP-like metallopeptidase" evidence="1">
    <location>
        <begin position="49"/>
        <end position="259"/>
    </location>
</feature>
<dbReference type="AlphaFoldDB" id="A0A5R8WIB6"/>
<organism evidence="2 3">
    <name type="scientific">Hymenobacter jeollabukensis</name>
    <dbReference type="NCBI Taxonomy" id="2025313"/>
    <lineage>
        <taxon>Bacteria</taxon>
        <taxon>Pseudomonadati</taxon>
        <taxon>Bacteroidota</taxon>
        <taxon>Cytophagia</taxon>
        <taxon>Cytophagales</taxon>
        <taxon>Hymenobacteraceae</taxon>
        <taxon>Hymenobacter</taxon>
    </lineage>
</organism>
<dbReference type="Proteomes" id="UP000305517">
    <property type="component" value="Unassembled WGS sequence"/>
</dbReference>
<dbReference type="OrthoDB" id="9811177at2"/>
<dbReference type="EMBL" id="VAJM01000021">
    <property type="protein sequence ID" value="TLM87854.1"/>
    <property type="molecule type" value="Genomic_DNA"/>
</dbReference>
<evidence type="ECO:0000259" key="1">
    <source>
        <dbReference type="Pfam" id="PF01863"/>
    </source>
</evidence>
<sequence>MPRSSHPSTAAELSVYPPLANSAATEPETGSVDFGSLTLRYVIERRSRRTLALNVLPDGRLLVAAPEDATSAAIADSVRKRAPWVVRQWEAQRRQAVAQPRHYRSGEMHYYLGRQYRLRVEAGPAAVRLVGRRLLVTVADPTNTARVGQLVKQWYREQAQRHLPREFAAVLARLPATLLPPGPELRLRLLTMPSRWGSCAAATRTILLHPDLVKTPRHCIEYVVCHELAHLLIRRHNQAFYALQTRLMPDWPHWQQRLAELESLLETSAGLVSPSPA</sequence>
<comment type="caution">
    <text evidence="2">The sequence shown here is derived from an EMBL/GenBank/DDBJ whole genome shotgun (WGS) entry which is preliminary data.</text>
</comment>
<gene>
    <name evidence="2" type="ORF">FDY95_25500</name>
</gene>
<evidence type="ECO:0000313" key="3">
    <source>
        <dbReference type="Proteomes" id="UP000305517"/>
    </source>
</evidence>
<keyword evidence="3" id="KW-1185">Reference proteome</keyword>
<accession>A0A5R8WIB6</accession>
<dbReference type="RefSeq" id="WP_138082500.1">
    <property type="nucleotide sequence ID" value="NZ_VAJM01000021.1"/>
</dbReference>
<protein>
    <submittedName>
        <fullName evidence="2">M48 family metallopeptidase</fullName>
    </submittedName>
</protein>
<name>A0A5R8WIB6_9BACT</name>
<dbReference type="PANTHER" id="PTHR30399:SF1">
    <property type="entry name" value="UTP PYROPHOSPHATASE"/>
    <property type="match status" value="1"/>
</dbReference>
<dbReference type="InterPro" id="IPR053136">
    <property type="entry name" value="UTP_pyrophosphatase-like"/>
</dbReference>
<dbReference type="Gene3D" id="3.30.2010.10">
    <property type="entry name" value="Metalloproteases ('zincins'), catalytic domain"/>
    <property type="match status" value="1"/>
</dbReference>
<dbReference type="InterPro" id="IPR002725">
    <property type="entry name" value="YgjP-like_metallopeptidase"/>
</dbReference>
<proteinExistence type="predicted"/>
<dbReference type="CDD" id="cd07344">
    <property type="entry name" value="M48_yhfN_like"/>
    <property type="match status" value="1"/>
</dbReference>
<dbReference type="PANTHER" id="PTHR30399">
    <property type="entry name" value="UNCHARACTERIZED PROTEIN YGJP"/>
    <property type="match status" value="1"/>
</dbReference>
<evidence type="ECO:0000313" key="2">
    <source>
        <dbReference type="EMBL" id="TLM87854.1"/>
    </source>
</evidence>
<dbReference type="Pfam" id="PF01863">
    <property type="entry name" value="YgjP-like"/>
    <property type="match status" value="1"/>
</dbReference>